<reference evidence="1 2" key="2">
    <citation type="submission" date="2019-05" db="EMBL/GenBank/DDBJ databases">
        <authorList>
            <person name="Suflita J.M."/>
            <person name="Marks C.R."/>
        </authorList>
    </citation>
    <scope>NUCLEOTIDE SEQUENCE [LARGE SCALE GENOMIC DNA]</scope>
    <source>
        <strain evidence="1 2">ALDC</strain>
    </source>
</reference>
<proteinExistence type="predicted"/>
<evidence type="ECO:0000313" key="1">
    <source>
        <dbReference type="EMBL" id="QCQ22798.1"/>
    </source>
</evidence>
<keyword evidence="2" id="KW-1185">Reference proteome</keyword>
<sequence length="151" mass="16932">MEEIFREMGKEEDSLSSGELLEAIDHLYASLELMVAIERDVFDGVLDWEASSRGLADAWFQVNCCRLYTERFVDMEERLQPAMGLINDAKSMIDSMVAWGYGLTRAARGNVVGSLDQAGDLVHSVLEELESWIGFYERESDDSLDSPAAPQ</sequence>
<dbReference type="AlphaFoldDB" id="A0A4P8L4E2"/>
<accession>A0A4P8L4E2</accession>
<dbReference type="RefSeq" id="WP_137425081.1">
    <property type="nucleotide sequence ID" value="NZ_CP040098.1"/>
</dbReference>
<dbReference type="KEGG" id="dax:FDQ92_11805"/>
<reference evidence="1 2" key="1">
    <citation type="submission" date="2019-05" db="EMBL/GenBank/DDBJ databases">
        <title>The Complete Genome Sequence of the n-alkane-degrading Desulfoglaeba alkanexedens ALDC reveals multiple alkylsuccinate synthase gene clusters.</title>
        <authorList>
            <person name="Callaghan A.V."/>
            <person name="Davidova I.A."/>
            <person name="Duncan K.E."/>
            <person name="Morris B."/>
            <person name="McInerney M.J."/>
        </authorList>
    </citation>
    <scope>NUCLEOTIDE SEQUENCE [LARGE SCALE GENOMIC DNA]</scope>
    <source>
        <strain evidence="1 2">ALDC</strain>
    </source>
</reference>
<dbReference type="OrthoDB" id="9985964at2"/>
<protein>
    <submittedName>
        <fullName evidence="1">Uncharacterized protein</fullName>
    </submittedName>
</protein>
<evidence type="ECO:0000313" key="2">
    <source>
        <dbReference type="Proteomes" id="UP000298602"/>
    </source>
</evidence>
<name>A0A4P8L4E2_9BACT</name>
<organism evidence="1 2">
    <name type="scientific">Desulfoglaeba alkanexedens ALDC</name>
    <dbReference type="NCBI Taxonomy" id="980445"/>
    <lineage>
        <taxon>Bacteria</taxon>
        <taxon>Pseudomonadati</taxon>
        <taxon>Thermodesulfobacteriota</taxon>
        <taxon>Syntrophobacteria</taxon>
        <taxon>Syntrophobacterales</taxon>
        <taxon>Syntrophobacteraceae</taxon>
        <taxon>Desulfoglaeba</taxon>
    </lineage>
</organism>
<dbReference type="EMBL" id="CP040098">
    <property type="protein sequence ID" value="QCQ22798.1"/>
    <property type="molecule type" value="Genomic_DNA"/>
</dbReference>
<gene>
    <name evidence="1" type="ORF">FDQ92_11805</name>
</gene>
<dbReference type="Proteomes" id="UP000298602">
    <property type="component" value="Chromosome"/>
</dbReference>